<evidence type="ECO:0000256" key="1">
    <source>
        <dbReference type="ARBA" id="ARBA00010838"/>
    </source>
</evidence>
<accession>A0A1V0P052</accession>
<evidence type="ECO:0000313" key="7">
    <source>
        <dbReference type="EMBL" id="ARE20179.1"/>
    </source>
</evidence>
<dbReference type="GO" id="GO:0008422">
    <property type="term" value="F:beta-glucosidase activity"/>
    <property type="evidence" value="ECO:0007669"/>
    <property type="project" value="TreeGrafter"/>
</dbReference>
<dbReference type="PROSITE" id="PS00653">
    <property type="entry name" value="GLYCOSYL_HYDROL_F1_2"/>
    <property type="match status" value="1"/>
</dbReference>
<evidence type="ECO:0000256" key="4">
    <source>
        <dbReference type="PROSITE-ProRule" id="PRU10055"/>
    </source>
</evidence>
<sequence>MSGFKNNFLWGGALAANQVEGAWNEKGKGLSVADVAKYKPNLDVGDYAGHNNITTDMIMKAMVSDDTEYYPKRRGIDFYHKYEEDIKLFAEMGFKTLRISIAWTRIFPTGEEEAPNQDGIAFYKSIFETLKKNNIEPIVTLSHYEMPLHLSITYNGWVERKLVDMFVKYAKVCFEEFGDYVKYWLTFNEIDSVGRHPFITAGIIPDKCKDYSLDEAIYQALHHQYIAAAKATKLCHQMIPDSKMGCMLTKLTTYPNTCHPSDVLLSLERNLDNYSHADIQIFGKYPILYLESLKKKNINIKMEKNDEKILFEGKSDYLAFSYYMSRTESADPNKEKAAGNTIMSVKNPYLESTEWGWQIDPVGLRISLIELYDRYNVPLIIVENGMGALDNLEDNNQIHDNYRIEYLKEHIKEMRKAVEMGVDLFGYTSWAPIDLISVSTSQMSKRYGYIYVDQDDLGHGSKRRYKKDSFFWYQKVIETNGNEIDWE</sequence>
<evidence type="ECO:0000256" key="6">
    <source>
        <dbReference type="RuleBase" id="RU004468"/>
    </source>
</evidence>
<comment type="similarity">
    <text evidence="1 5">Belongs to the glycosyl hydrolase 1 family.</text>
</comment>
<dbReference type="Pfam" id="PF00232">
    <property type="entry name" value="Glyco_hydro_1"/>
    <property type="match status" value="1"/>
</dbReference>
<dbReference type="PANTHER" id="PTHR10353:SF122">
    <property type="entry name" value="6-PHOSPHO-BETA-GLUCOSIDASE ASCB-RELATED"/>
    <property type="match status" value="1"/>
</dbReference>
<proteinExistence type="inferred from homology"/>
<keyword evidence="3 6" id="KW-0326">Glycosidase</keyword>
<dbReference type="Proteomes" id="UP000192095">
    <property type="component" value="Chromosome"/>
</dbReference>
<keyword evidence="2 6" id="KW-0378">Hydrolase</keyword>
<feature type="active site" description="Nucleophile" evidence="4">
    <location>
        <position position="383"/>
    </location>
</feature>
<dbReference type="SUPFAM" id="SSF51445">
    <property type="entry name" value="(Trans)glycosidases"/>
    <property type="match status" value="1"/>
</dbReference>
<dbReference type="GO" id="GO:0016052">
    <property type="term" value="P:carbohydrate catabolic process"/>
    <property type="evidence" value="ECO:0007669"/>
    <property type="project" value="TreeGrafter"/>
</dbReference>
<dbReference type="AlphaFoldDB" id="A0A1V0P052"/>
<dbReference type="InterPro" id="IPR018120">
    <property type="entry name" value="Glyco_hydro_1_AS"/>
</dbReference>
<reference evidence="7 8" key="1">
    <citation type="journal article" date="2017" name="BMC Genomics">
        <title>Comparative and functional genomics of the Lactococcus lactis taxon; insights into evolution and niche adaptation.</title>
        <authorList>
            <person name="Kelleher P."/>
            <person name="Bottacini F."/>
            <person name="Mahony J."/>
            <person name="Kilcawley K.N."/>
            <person name="van Sinderen D."/>
        </authorList>
    </citation>
    <scope>NUCLEOTIDE SEQUENCE [LARGE SCALE GENOMIC DNA]</scope>
    <source>
        <strain evidence="7 8">UC06</strain>
    </source>
</reference>
<evidence type="ECO:0000313" key="8">
    <source>
        <dbReference type="Proteomes" id="UP000192095"/>
    </source>
</evidence>
<dbReference type="PROSITE" id="PS00572">
    <property type="entry name" value="GLYCOSYL_HYDROL_F1_1"/>
    <property type="match status" value="1"/>
</dbReference>
<dbReference type="GO" id="GO:0005829">
    <property type="term" value="C:cytosol"/>
    <property type="evidence" value="ECO:0007669"/>
    <property type="project" value="TreeGrafter"/>
</dbReference>
<dbReference type="FunFam" id="3.20.20.80:FF:000004">
    <property type="entry name" value="Beta-glucosidase 6-phospho-beta-glucosidase"/>
    <property type="match status" value="1"/>
</dbReference>
<dbReference type="InterPro" id="IPR017853">
    <property type="entry name" value="GH"/>
</dbReference>
<evidence type="ECO:0000256" key="2">
    <source>
        <dbReference type="ARBA" id="ARBA00022801"/>
    </source>
</evidence>
<name>A0A1V0P052_LACLL</name>
<dbReference type="InterPro" id="IPR033132">
    <property type="entry name" value="GH_1_N_CS"/>
</dbReference>
<dbReference type="EMBL" id="CP015902">
    <property type="protein sequence ID" value="ARE20179.1"/>
    <property type="molecule type" value="Genomic_DNA"/>
</dbReference>
<protein>
    <submittedName>
        <fullName evidence="7">Family 1 glycosylhydrolase</fullName>
    </submittedName>
</protein>
<dbReference type="PRINTS" id="PR00131">
    <property type="entry name" value="GLHYDRLASE1"/>
</dbReference>
<dbReference type="InterPro" id="IPR001360">
    <property type="entry name" value="Glyco_hydro_1"/>
</dbReference>
<evidence type="ECO:0000256" key="3">
    <source>
        <dbReference type="ARBA" id="ARBA00023295"/>
    </source>
</evidence>
<dbReference type="Gene3D" id="3.20.20.80">
    <property type="entry name" value="Glycosidases"/>
    <property type="match status" value="1"/>
</dbReference>
<evidence type="ECO:0000256" key="5">
    <source>
        <dbReference type="RuleBase" id="RU003690"/>
    </source>
</evidence>
<dbReference type="PANTHER" id="PTHR10353">
    <property type="entry name" value="GLYCOSYL HYDROLASE"/>
    <property type="match status" value="1"/>
</dbReference>
<dbReference type="RefSeq" id="WP_081213401.1">
    <property type="nucleotide sequence ID" value="NZ_CP015902.2"/>
</dbReference>
<organism evidence="7 8">
    <name type="scientific">Lactococcus lactis subsp. lactis</name>
    <name type="common">Streptococcus lactis</name>
    <dbReference type="NCBI Taxonomy" id="1360"/>
    <lineage>
        <taxon>Bacteria</taxon>
        <taxon>Bacillati</taxon>
        <taxon>Bacillota</taxon>
        <taxon>Bacilli</taxon>
        <taxon>Lactobacillales</taxon>
        <taxon>Streptococcaceae</taxon>
        <taxon>Lactococcus</taxon>
    </lineage>
</organism>
<gene>
    <name evidence="7" type="ORF">LLUC06_0632</name>
</gene>